<reference evidence="3 4" key="1">
    <citation type="submission" date="2019-11" db="EMBL/GenBank/DDBJ databases">
        <title>Comparative genomics of hydrocarbon-degrading Desulfosarcina strains.</title>
        <authorList>
            <person name="Watanabe M."/>
            <person name="Kojima H."/>
            <person name="Fukui M."/>
        </authorList>
    </citation>
    <scope>NUCLEOTIDE SEQUENCE [LARGE SCALE GENOMIC DNA]</scope>
    <source>
        <strain evidence="3 4">PL12</strain>
    </source>
</reference>
<evidence type="ECO:0000256" key="2">
    <source>
        <dbReference type="SAM" id="SignalP"/>
    </source>
</evidence>
<protein>
    <submittedName>
        <fullName evidence="3">Uncharacterized protein</fullName>
    </submittedName>
</protein>
<keyword evidence="2" id="KW-0732">Signal</keyword>
<feature type="transmembrane region" description="Helical" evidence="1">
    <location>
        <begin position="172"/>
        <end position="193"/>
    </location>
</feature>
<gene>
    <name evidence="3" type="ORF">DSCA_18840</name>
</gene>
<feature type="transmembrane region" description="Helical" evidence="1">
    <location>
        <begin position="109"/>
        <end position="129"/>
    </location>
</feature>
<dbReference type="AlphaFoldDB" id="A0A5K7YNN2"/>
<keyword evidence="1" id="KW-0812">Transmembrane</keyword>
<feature type="chain" id="PRO_5024448882" evidence="2">
    <location>
        <begin position="30"/>
        <end position="194"/>
    </location>
</feature>
<dbReference type="Proteomes" id="UP000427906">
    <property type="component" value="Chromosome"/>
</dbReference>
<keyword evidence="1" id="KW-1133">Transmembrane helix</keyword>
<dbReference type="EMBL" id="AP021874">
    <property type="protein sequence ID" value="BBO67954.1"/>
    <property type="molecule type" value="Genomic_DNA"/>
</dbReference>
<organism evidence="3 4">
    <name type="scientific">Desulfosarcina alkanivorans</name>
    <dbReference type="NCBI Taxonomy" id="571177"/>
    <lineage>
        <taxon>Bacteria</taxon>
        <taxon>Pseudomonadati</taxon>
        <taxon>Thermodesulfobacteriota</taxon>
        <taxon>Desulfobacteria</taxon>
        <taxon>Desulfobacterales</taxon>
        <taxon>Desulfosarcinaceae</taxon>
        <taxon>Desulfosarcina</taxon>
    </lineage>
</organism>
<proteinExistence type="predicted"/>
<keyword evidence="4" id="KW-1185">Reference proteome</keyword>
<dbReference type="OrthoDB" id="5422071at2"/>
<evidence type="ECO:0000256" key="1">
    <source>
        <dbReference type="SAM" id="Phobius"/>
    </source>
</evidence>
<accession>A0A5K7YNN2</accession>
<feature type="transmembrane region" description="Helical" evidence="1">
    <location>
        <begin position="63"/>
        <end position="81"/>
    </location>
</feature>
<name>A0A5K7YNN2_9BACT</name>
<keyword evidence="1" id="KW-0472">Membrane</keyword>
<feature type="signal peptide" evidence="2">
    <location>
        <begin position="1"/>
        <end position="29"/>
    </location>
</feature>
<sequence>MNKQKLKLSALMLICLTGLVCLFAVPVMADDGHGRLGIFEREDQHKIPFLGSDDEGNETAGQIAAWLLLAANFPIVLSILIKGINRFSPLGAELKKSLAKFNRFQKKHLMVVHYYLNLAILGVVVWHYLSSRCLSTSLPEWGLVLMMVFITFGILIKFKWCPKAFRKNVYQIHTQPIIFITMILVLTVGHLIVE</sequence>
<dbReference type="KEGG" id="dalk:DSCA_18840"/>
<evidence type="ECO:0000313" key="3">
    <source>
        <dbReference type="EMBL" id="BBO67954.1"/>
    </source>
</evidence>
<feature type="transmembrane region" description="Helical" evidence="1">
    <location>
        <begin position="141"/>
        <end position="160"/>
    </location>
</feature>
<dbReference type="RefSeq" id="WP_155316161.1">
    <property type="nucleotide sequence ID" value="NZ_AP021874.1"/>
</dbReference>
<evidence type="ECO:0000313" key="4">
    <source>
        <dbReference type="Proteomes" id="UP000427906"/>
    </source>
</evidence>